<gene>
    <name evidence="1" type="ORF">DFQ00_105369</name>
    <name evidence="2" type="ORF">HUB98_09000</name>
</gene>
<dbReference type="EMBL" id="CP054614">
    <property type="protein sequence ID" value="QKS56463.1"/>
    <property type="molecule type" value="Genomic_DNA"/>
</dbReference>
<accession>A0A2V4VAA9</accession>
<dbReference type="Proteomes" id="UP000509327">
    <property type="component" value="Chromosome"/>
</dbReference>
<reference evidence="2 4" key="2">
    <citation type="submission" date="2020-06" db="EMBL/GenBank/DDBJ databases">
        <title>Complete genome of Paenibacillus barcinonensis KACC11450.</title>
        <authorList>
            <person name="Kim M."/>
            <person name="Park Y.-J."/>
            <person name="Shin J.-H."/>
        </authorList>
    </citation>
    <scope>NUCLEOTIDE SEQUENCE [LARGE SCALE GENOMIC DNA]</scope>
    <source>
        <strain evidence="2 4">KACC11450</strain>
    </source>
</reference>
<sequence>MIPVRYREVLPPYWYENEVAGWHFGVMEEEIDLRESKMEELVNQFLLQRATWGLDLWEWIYFRAEQVGSMANRREAIRRKKLAKKPFKLPILRQIGSQYGKLLQVTEEFLAKEIHFEYDSSSPINVAGLFTDFEYIRPVHINRAVPVVKTSTPAITMGGKGYSFSLDFPICGLEMPQELGTSGVLAVENITVGAATSYARIDSPITGFEIPMQGGTA</sequence>
<keyword evidence="4" id="KW-1185">Reference proteome</keyword>
<dbReference type="OrthoDB" id="1629754at2"/>
<dbReference type="RefSeq" id="WP_110896533.1">
    <property type="nucleotide sequence ID" value="NZ_QJSW01000005.1"/>
</dbReference>
<dbReference type="Proteomes" id="UP000247790">
    <property type="component" value="Unassembled WGS sequence"/>
</dbReference>
<organism evidence="1 3">
    <name type="scientific">Paenibacillus barcinonensis</name>
    <dbReference type="NCBI Taxonomy" id="198119"/>
    <lineage>
        <taxon>Bacteria</taxon>
        <taxon>Bacillati</taxon>
        <taxon>Bacillota</taxon>
        <taxon>Bacilli</taxon>
        <taxon>Bacillales</taxon>
        <taxon>Paenibacillaceae</taxon>
        <taxon>Paenibacillus</taxon>
    </lineage>
</organism>
<dbReference type="InterPro" id="IPR018755">
    <property type="entry name" value="Phage_Mu_Gp48"/>
</dbReference>
<evidence type="ECO:0000313" key="3">
    <source>
        <dbReference type="Proteomes" id="UP000247790"/>
    </source>
</evidence>
<reference evidence="1 3" key="1">
    <citation type="submission" date="2018-06" db="EMBL/GenBank/DDBJ databases">
        <title>Genomic Encyclopedia of Type Strains, Phase III (KMG-III): the genomes of soil and plant-associated and newly described type strains.</title>
        <authorList>
            <person name="Whitman W."/>
        </authorList>
    </citation>
    <scope>NUCLEOTIDE SEQUENCE [LARGE SCALE GENOMIC DNA]</scope>
    <source>
        <strain evidence="1 3">CECT 7022</strain>
    </source>
</reference>
<evidence type="ECO:0000313" key="2">
    <source>
        <dbReference type="EMBL" id="QKS56463.1"/>
    </source>
</evidence>
<evidence type="ECO:0000313" key="4">
    <source>
        <dbReference type="Proteomes" id="UP000509327"/>
    </source>
</evidence>
<evidence type="ECO:0000313" key="1">
    <source>
        <dbReference type="EMBL" id="PYE49865.1"/>
    </source>
</evidence>
<name>A0A2V4VAA9_PAEBA</name>
<dbReference type="EMBL" id="QJSW01000005">
    <property type="protein sequence ID" value="PYE49865.1"/>
    <property type="molecule type" value="Genomic_DNA"/>
</dbReference>
<protein>
    <submittedName>
        <fullName evidence="2">DUF2313 domain-containing protein</fullName>
    </submittedName>
    <submittedName>
        <fullName evidence="1">Uncharacterized protein DUF2313</fullName>
    </submittedName>
</protein>
<dbReference type="AlphaFoldDB" id="A0A2V4VAA9"/>
<proteinExistence type="predicted"/>
<dbReference type="Pfam" id="PF10076">
    <property type="entry name" value="Phage_Mu_Gp48"/>
    <property type="match status" value="1"/>
</dbReference>